<evidence type="ECO:0000313" key="3">
    <source>
        <dbReference type="Proteomes" id="UP000054928"/>
    </source>
</evidence>
<proteinExistence type="predicted"/>
<keyword evidence="1" id="KW-0812">Transmembrane</keyword>
<sequence>MCNVSSNIEVLGFLGFQASIVSMILILEFYSIQSVVSTGRVYGYLTSYMDCFSSFSLSAQCLFAGPSHSCSASVYSWSNLLRCHLLPQI</sequence>
<keyword evidence="1" id="KW-1133">Transmembrane helix</keyword>
<evidence type="ECO:0000256" key="1">
    <source>
        <dbReference type="SAM" id="Phobius"/>
    </source>
</evidence>
<name>A0A0P1B0W9_PLAHL</name>
<reference evidence="3" key="1">
    <citation type="submission" date="2014-09" db="EMBL/GenBank/DDBJ databases">
        <authorList>
            <person name="Sharma Rahul"/>
            <person name="Thines Marco"/>
        </authorList>
    </citation>
    <scope>NUCLEOTIDE SEQUENCE [LARGE SCALE GENOMIC DNA]</scope>
</reference>
<dbReference type="Proteomes" id="UP000054928">
    <property type="component" value="Unassembled WGS sequence"/>
</dbReference>
<dbReference type="AlphaFoldDB" id="A0A0P1B0W9"/>
<feature type="transmembrane region" description="Helical" evidence="1">
    <location>
        <begin position="12"/>
        <end position="30"/>
    </location>
</feature>
<accession>A0A0P1B0W9</accession>
<dbReference type="OrthoDB" id="429955at2759"/>
<keyword evidence="3" id="KW-1185">Reference proteome</keyword>
<dbReference type="RefSeq" id="XP_036263394.1">
    <property type="nucleotide sequence ID" value="XM_036407139.1"/>
</dbReference>
<keyword evidence="1" id="KW-0472">Membrane</keyword>
<dbReference type="GeneID" id="59052813"/>
<organism evidence="2 3">
    <name type="scientific">Plasmopara halstedii</name>
    <name type="common">Downy mildew of sunflower</name>
    <dbReference type="NCBI Taxonomy" id="4781"/>
    <lineage>
        <taxon>Eukaryota</taxon>
        <taxon>Sar</taxon>
        <taxon>Stramenopiles</taxon>
        <taxon>Oomycota</taxon>
        <taxon>Peronosporomycetes</taxon>
        <taxon>Peronosporales</taxon>
        <taxon>Peronosporaceae</taxon>
        <taxon>Plasmopara</taxon>
    </lineage>
</organism>
<protein>
    <submittedName>
        <fullName evidence="2">Uncharacterized protein</fullName>
    </submittedName>
</protein>
<evidence type="ECO:0000313" key="2">
    <source>
        <dbReference type="EMBL" id="CEG46989.1"/>
    </source>
</evidence>
<dbReference type="EMBL" id="CCYD01002371">
    <property type="protein sequence ID" value="CEG46989.1"/>
    <property type="molecule type" value="Genomic_DNA"/>
</dbReference>